<dbReference type="HAMAP" id="MF_00365">
    <property type="entry name" value="RecF"/>
    <property type="match status" value="1"/>
</dbReference>
<dbReference type="GO" id="GO:0003697">
    <property type="term" value="F:single-stranded DNA binding"/>
    <property type="evidence" value="ECO:0007669"/>
    <property type="project" value="UniProtKB-UniRule"/>
</dbReference>
<dbReference type="SUPFAM" id="SSF52540">
    <property type="entry name" value="P-loop containing nucleoside triphosphate hydrolases"/>
    <property type="match status" value="1"/>
</dbReference>
<dbReference type="InterPro" id="IPR001238">
    <property type="entry name" value="DNA-binding_RecF"/>
</dbReference>
<dbReference type="Pfam" id="PF02463">
    <property type="entry name" value="SMC_N"/>
    <property type="match status" value="1"/>
</dbReference>
<keyword evidence="8 9" id="KW-0238">DNA-binding</keyword>
<feature type="binding site" evidence="9">
    <location>
        <begin position="30"/>
        <end position="37"/>
    </location>
    <ligand>
        <name>ATP</name>
        <dbReference type="ChEBI" id="CHEBI:30616"/>
    </ligand>
</feature>
<evidence type="ECO:0000256" key="4">
    <source>
        <dbReference type="ARBA" id="ARBA00022490"/>
    </source>
</evidence>
<dbReference type="InterPro" id="IPR042174">
    <property type="entry name" value="RecF_2"/>
</dbReference>
<keyword evidence="9" id="KW-0234">DNA repair</keyword>
<dbReference type="NCBIfam" id="TIGR00611">
    <property type="entry name" value="recf"/>
    <property type="match status" value="1"/>
</dbReference>
<evidence type="ECO:0000313" key="11">
    <source>
        <dbReference type="EMBL" id="OGF99250.1"/>
    </source>
</evidence>
<evidence type="ECO:0000256" key="1">
    <source>
        <dbReference type="ARBA" id="ARBA00004496"/>
    </source>
</evidence>
<comment type="caution">
    <text evidence="11">The sequence shown here is derived from an EMBL/GenBank/DDBJ whole genome shotgun (WGS) entry which is preliminary data.</text>
</comment>
<proteinExistence type="inferred from homology"/>
<dbReference type="GO" id="GO:0006260">
    <property type="term" value="P:DNA replication"/>
    <property type="evidence" value="ECO:0007669"/>
    <property type="project" value="UniProtKB-UniRule"/>
</dbReference>
<keyword evidence="9" id="KW-0227">DNA damage</keyword>
<comment type="subcellular location">
    <subcellularLocation>
        <location evidence="1 9">Cytoplasm</location>
    </subcellularLocation>
</comment>
<evidence type="ECO:0000313" key="12">
    <source>
        <dbReference type="Proteomes" id="UP000178230"/>
    </source>
</evidence>
<sequence>MNITHLELTNFRSYSKATYDFSPKTTILLGSNGSGKTNLLEALFFLATGRSFRAQRDSDTIAFEAEIGRIKGNVAMFQFNNDTSEKNNKDNIILEVVLTQGQVAKIKTPIKRYLVNGVGRRGLDFSGKLKVVLFWPEDMELVIGSPSLRRRYLDFVLMQIDREYRRCLLSYERGIRQRNRVLEAIRDKGAHRHQLLFWDQLLIKSGEYITKKREEYINYINNSQLPITNYQLQYDKSIISRLRLEQYSGQEIAAGVTLVGPHRDDMKFKIQNPKFKKKSDNYQDLASFGSRGEQRLAVLWLKLRELSYIEASSGEKPVLLLDDILSEFDHEHRKIVFDVISQQQTIITVADEHFIEKIRLKDVKIIEI</sequence>
<keyword evidence="9" id="KW-0742">SOS response</keyword>
<dbReference type="Proteomes" id="UP000178230">
    <property type="component" value="Unassembled WGS sequence"/>
</dbReference>
<evidence type="ECO:0000256" key="7">
    <source>
        <dbReference type="ARBA" id="ARBA00022840"/>
    </source>
</evidence>
<dbReference type="EMBL" id="MFIY01000063">
    <property type="protein sequence ID" value="OGF99250.1"/>
    <property type="molecule type" value="Genomic_DNA"/>
</dbReference>
<keyword evidence="7 9" id="KW-0067">ATP-binding</keyword>
<keyword evidence="4 9" id="KW-0963">Cytoplasm</keyword>
<accession>A0A1F5YGF0</accession>
<dbReference type="GO" id="GO:0005524">
    <property type="term" value="F:ATP binding"/>
    <property type="evidence" value="ECO:0007669"/>
    <property type="project" value="UniProtKB-UniRule"/>
</dbReference>
<keyword evidence="5 9" id="KW-0235">DNA replication</keyword>
<dbReference type="Gene3D" id="1.20.1050.90">
    <property type="entry name" value="RecF/RecN/SMC, N-terminal domain"/>
    <property type="match status" value="1"/>
</dbReference>
<dbReference type="AlphaFoldDB" id="A0A1F5YGF0"/>
<dbReference type="PROSITE" id="PS00617">
    <property type="entry name" value="RECF_1"/>
    <property type="match status" value="1"/>
</dbReference>
<dbReference type="InterPro" id="IPR018078">
    <property type="entry name" value="DNA-binding_RecF_CS"/>
</dbReference>
<evidence type="ECO:0000256" key="2">
    <source>
        <dbReference type="ARBA" id="ARBA00008016"/>
    </source>
</evidence>
<evidence type="ECO:0000256" key="3">
    <source>
        <dbReference type="ARBA" id="ARBA00020170"/>
    </source>
</evidence>
<evidence type="ECO:0000256" key="9">
    <source>
        <dbReference type="HAMAP-Rule" id="MF_00365"/>
    </source>
</evidence>
<protein>
    <recommendedName>
        <fullName evidence="3 9">DNA replication and repair protein RecF</fullName>
    </recommendedName>
</protein>
<dbReference type="Gene3D" id="3.40.50.300">
    <property type="entry name" value="P-loop containing nucleotide triphosphate hydrolases"/>
    <property type="match status" value="1"/>
</dbReference>
<dbReference type="GO" id="GO:0005737">
    <property type="term" value="C:cytoplasm"/>
    <property type="evidence" value="ECO:0007669"/>
    <property type="project" value="UniProtKB-SubCell"/>
</dbReference>
<comment type="similarity">
    <text evidence="2 9">Belongs to the RecF family.</text>
</comment>
<dbReference type="GO" id="GO:0006302">
    <property type="term" value="P:double-strand break repair"/>
    <property type="evidence" value="ECO:0007669"/>
    <property type="project" value="TreeGrafter"/>
</dbReference>
<evidence type="ECO:0000259" key="10">
    <source>
        <dbReference type="Pfam" id="PF02463"/>
    </source>
</evidence>
<reference evidence="11 12" key="1">
    <citation type="journal article" date="2016" name="Nat. Commun.">
        <title>Thousands of microbial genomes shed light on interconnected biogeochemical processes in an aquifer system.</title>
        <authorList>
            <person name="Anantharaman K."/>
            <person name="Brown C.T."/>
            <person name="Hug L.A."/>
            <person name="Sharon I."/>
            <person name="Castelle C.J."/>
            <person name="Probst A.J."/>
            <person name="Thomas B.C."/>
            <person name="Singh A."/>
            <person name="Wilkins M.J."/>
            <person name="Karaoz U."/>
            <person name="Brodie E.L."/>
            <person name="Williams K.H."/>
            <person name="Hubbard S.S."/>
            <person name="Banfield J.F."/>
        </authorList>
    </citation>
    <scope>NUCLEOTIDE SEQUENCE [LARGE SCALE GENOMIC DNA]</scope>
</reference>
<dbReference type="PANTHER" id="PTHR32182:SF0">
    <property type="entry name" value="DNA REPLICATION AND REPAIR PROTEIN RECF"/>
    <property type="match status" value="1"/>
</dbReference>
<organism evidence="11 12">
    <name type="scientific">Candidatus Gottesmanbacteria bacterium RBG_13_37_7</name>
    <dbReference type="NCBI Taxonomy" id="1798369"/>
    <lineage>
        <taxon>Bacteria</taxon>
        <taxon>Candidatus Gottesmaniibacteriota</taxon>
    </lineage>
</organism>
<gene>
    <name evidence="9" type="primary">recF</name>
    <name evidence="11" type="ORF">A2Y99_03195</name>
</gene>
<dbReference type="GO" id="GO:0000731">
    <property type="term" value="P:DNA synthesis involved in DNA repair"/>
    <property type="evidence" value="ECO:0007669"/>
    <property type="project" value="TreeGrafter"/>
</dbReference>
<feature type="domain" description="RecF/RecN/SMC N-terminal" evidence="10">
    <location>
        <begin position="3"/>
        <end position="357"/>
    </location>
</feature>
<evidence type="ECO:0000256" key="5">
    <source>
        <dbReference type="ARBA" id="ARBA00022705"/>
    </source>
</evidence>
<dbReference type="GO" id="GO:0009432">
    <property type="term" value="P:SOS response"/>
    <property type="evidence" value="ECO:0007669"/>
    <property type="project" value="UniProtKB-UniRule"/>
</dbReference>
<evidence type="ECO:0000256" key="6">
    <source>
        <dbReference type="ARBA" id="ARBA00022741"/>
    </source>
</evidence>
<evidence type="ECO:0000256" key="8">
    <source>
        <dbReference type="ARBA" id="ARBA00023125"/>
    </source>
</evidence>
<dbReference type="InterPro" id="IPR003395">
    <property type="entry name" value="RecF/RecN/SMC_N"/>
</dbReference>
<dbReference type="InterPro" id="IPR027417">
    <property type="entry name" value="P-loop_NTPase"/>
</dbReference>
<comment type="function">
    <text evidence="9">The RecF protein is involved in DNA metabolism; it is required for DNA replication and normal SOS inducibility. RecF binds preferentially to single-stranded, linear DNA. It also seems to bind ATP.</text>
</comment>
<dbReference type="PANTHER" id="PTHR32182">
    <property type="entry name" value="DNA REPLICATION AND REPAIR PROTEIN RECF"/>
    <property type="match status" value="1"/>
</dbReference>
<name>A0A1F5YGF0_9BACT</name>
<keyword evidence="6 9" id="KW-0547">Nucleotide-binding</keyword>